<dbReference type="Proteomes" id="UP000239366">
    <property type="component" value="Unassembled WGS sequence"/>
</dbReference>
<feature type="transmembrane region" description="Helical" evidence="1">
    <location>
        <begin position="153"/>
        <end position="170"/>
    </location>
</feature>
<dbReference type="OrthoDB" id="9786064at2"/>
<dbReference type="RefSeq" id="WP_105001540.1">
    <property type="nucleotide sequence ID" value="NZ_MQVX01000001.1"/>
</dbReference>
<feature type="transmembrane region" description="Helical" evidence="1">
    <location>
        <begin position="102"/>
        <end position="123"/>
    </location>
</feature>
<comment type="caution">
    <text evidence="2">The sequence shown here is derived from an EMBL/GenBank/DDBJ whole genome shotgun (WGS) entry which is preliminary data.</text>
</comment>
<keyword evidence="1" id="KW-0812">Transmembrane</keyword>
<sequence>MRHFLKLLSYLFHPLFAPLAGCIPVVLLNPLYREQKESWSLFLAFLVITIVIPLIVYALLRSMGVLQSVFAPSAAERKYPLMISVALYLGLIYRFLPDLGTAEIYFYMVGLCMALTTALALLFMRLRISIHMLCMGAVLVFLIGLSMHFEKNITGTIAVWTLLTGLVASSRLAMQAHSKVELSLGLFIGGLAQLLTYTYWI</sequence>
<accession>A0A2S7T8P2</accession>
<keyword evidence="1" id="KW-0472">Membrane</keyword>
<evidence type="ECO:0000313" key="3">
    <source>
        <dbReference type="Proteomes" id="UP000239366"/>
    </source>
</evidence>
<feature type="transmembrane region" description="Helical" evidence="1">
    <location>
        <begin position="182"/>
        <end position="200"/>
    </location>
</feature>
<gene>
    <name evidence="2" type="ORF">BST99_09200</name>
</gene>
<name>A0A2S7T8P2_9FLAO</name>
<proteinExistence type="predicted"/>
<dbReference type="AlphaFoldDB" id="A0A2S7T8P2"/>
<organism evidence="2 3">
    <name type="scientific">Aureicoccus marinus</name>
    <dbReference type="NCBI Taxonomy" id="754435"/>
    <lineage>
        <taxon>Bacteria</taxon>
        <taxon>Pseudomonadati</taxon>
        <taxon>Bacteroidota</taxon>
        <taxon>Flavobacteriia</taxon>
        <taxon>Flavobacteriales</taxon>
        <taxon>Flavobacteriaceae</taxon>
        <taxon>Aureicoccus</taxon>
    </lineage>
</organism>
<keyword evidence="3" id="KW-1185">Reference proteome</keyword>
<protein>
    <recommendedName>
        <fullName evidence="4">Transmembrane protein</fullName>
    </recommendedName>
</protein>
<feature type="transmembrane region" description="Helical" evidence="1">
    <location>
        <begin position="130"/>
        <end position="147"/>
    </location>
</feature>
<evidence type="ECO:0000313" key="2">
    <source>
        <dbReference type="EMBL" id="PQJ15877.1"/>
    </source>
</evidence>
<feature type="transmembrane region" description="Helical" evidence="1">
    <location>
        <begin position="39"/>
        <end position="59"/>
    </location>
</feature>
<feature type="transmembrane region" description="Helical" evidence="1">
    <location>
        <begin position="7"/>
        <end position="27"/>
    </location>
</feature>
<reference evidence="3" key="1">
    <citation type="submission" date="2016-11" db="EMBL/GenBank/DDBJ databases">
        <title>Trade-off between light-utilization and light-protection in marine flavobacteria.</title>
        <authorList>
            <person name="Kumagai Y."/>
            <person name="Yoshizawa S."/>
            <person name="Kogure K."/>
        </authorList>
    </citation>
    <scope>NUCLEOTIDE SEQUENCE [LARGE SCALE GENOMIC DNA]</scope>
    <source>
        <strain evidence="3">SG-18</strain>
    </source>
</reference>
<keyword evidence="1" id="KW-1133">Transmembrane helix</keyword>
<evidence type="ECO:0008006" key="4">
    <source>
        <dbReference type="Google" id="ProtNLM"/>
    </source>
</evidence>
<dbReference type="EMBL" id="MQVX01000001">
    <property type="protein sequence ID" value="PQJ15877.1"/>
    <property type="molecule type" value="Genomic_DNA"/>
</dbReference>
<evidence type="ECO:0000256" key="1">
    <source>
        <dbReference type="SAM" id="Phobius"/>
    </source>
</evidence>